<dbReference type="SUPFAM" id="SSF51735">
    <property type="entry name" value="NAD(P)-binding Rossmann-fold domains"/>
    <property type="match status" value="1"/>
</dbReference>
<dbReference type="OrthoDB" id="419598at2759"/>
<name>A0A5N6JWD5_MONLA</name>
<gene>
    <name evidence="2" type="ORF">EYC80_007590</name>
</gene>
<protein>
    <recommendedName>
        <fullName evidence="1">NmrA-like domain-containing protein</fullName>
    </recommendedName>
</protein>
<dbReference type="Pfam" id="PF05368">
    <property type="entry name" value="NmrA"/>
    <property type="match status" value="1"/>
</dbReference>
<dbReference type="Gene3D" id="3.90.25.10">
    <property type="entry name" value="UDP-galactose 4-epimerase, domain 1"/>
    <property type="match status" value="1"/>
</dbReference>
<sequence>MAAKIVKGAELSVMKQSQAVVNVQTDYSDQFSLEIRSCPIWKQSGILCRNFKDPIYKPDDALKLLNHFLDVTTPWIGSPSFQRIIQQHGLGLSLKAPYLMHAILAFSASHLNYLQPEEKKYSIAFVLHYALSLSSYSLQLREGFDSSNADATIASSYLHTMLAFKNVQFQSSHETDDDVGGELTWLRAMRGVSILWDTSDMRSHLKGSVLLDMEKDGTCSYGQVNDTDSWAPEVSREIYKLFEVDCDPDTFKDSYEGPLNSLCQLMQLGNAHEMICKFMSFVGELPSSFVQLLDQKDPRALLLLCYWSALLGQIDSWWVMGPANVLGGKLKALRFLDKWQEPDLRSSFRSEILTSFCYFTETINLSNKQLQIFSTQRNLLHLVQFKMSAPQRFVVVAGAAGNLGSRIALNLRKRNVAVKALVRPGTAASRTQRLRDAGVIIAEVDMNDVTAITKSVTGATTVVSALQGLRGVILGVQGRLLEASVAAKVQRFIPSDYSLDFTKCDPGTNRNLDLRREFHTKLDASGIQWTSVLNGAFMELLTTGQIPIINDRWHRIMHFGSADQKLDYTTIPDTAAYTAAVAADSNPTPRFLRIAGSSINAKDLAAIATKVRGEQYTPMWIGSVGLLRVFISILKFVIGGEENKIFPPWQGMQYLENMVSGKGKLDPIDNDRYPDLEWTTVEKGIIEADAEKKNKSD</sequence>
<keyword evidence="3" id="KW-1185">Reference proteome</keyword>
<dbReference type="AlphaFoldDB" id="A0A5N6JWD5"/>
<dbReference type="GO" id="GO:0001228">
    <property type="term" value="F:DNA-binding transcription activator activity, RNA polymerase II-specific"/>
    <property type="evidence" value="ECO:0007669"/>
    <property type="project" value="TreeGrafter"/>
</dbReference>
<dbReference type="PANTHER" id="PTHR47784:SF9">
    <property type="entry name" value="ZN(II)2CYS6 TRANSCRIPTION FACTOR (EUROFUNG)"/>
    <property type="match status" value="1"/>
</dbReference>
<organism evidence="2 3">
    <name type="scientific">Monilinia laxa</name>
    <name type="common">Brown rot fungus</name>
    <name type="synonym">Sclerotinia laxa</name>
    <dbReference type="NCBI Taxonomy" id="61186"/>
    <lineage>
        <taxon>Eukaryota</taxon>
        <taxon>Fungi</taxon>
        <taxon>Dikarya</taxon>
        <taxon>Ascomycota</taxon>
        <taxon>Pezizomycotina</taxon>
        <taxon>Leotiomycetes</taxon>
        <taxon>Helotiales</taxon>
        <taxon>Sclerotiniaceae</taxon>
        <taxon>Monilinia</taxon>
    </lineage>
</organism>
<dbReference type="Gene3D" id="3.40.50.720">
    <property type="entry name" value="NAD(P)-binding Rossmann-like Domain"/>
    <property type="match status" value="1"/>
</dbReference>
<feature type="domain" description="NmrA-like" evidence="1">
    <location>
        <begin position="393"/>
        <end position="616"/>
    </location>
</feature>
<accession>A0A5N6JWD5</accession>
<dbReference type="PANTHER" id="PTHR47784">
    <property type="entry name" value="STEROL UPTAKE CONTROL PROTEIN 2"/>
    <property type="match status" value="1"/>
</dbReference>
<reference evidence="2 3" key="1">
    <citation type="submission" date="2019-06" db="EMBL/GenBank/DDBJ databases">
        <title>Genome Sequence of the Brown Rot Fungal Pathogen Monilinia laxa.</title>
        <authorList>
            <person name="De Miccolis Angelini R.M."/>
            <person name="Landi L."/>
            <person name="Abate D."/>
            <person name="Pollastro S."/>
            <person name="Romanazzi G."/>
            <person name="Faretra F."/>
        </authorList>
    </citation>
    <scope>NUCLEOTIDE SEQUENCE [LARGE SCALE GENOMIC DNA]</scope>
    <source>
        <strain evidence="2 3">Mlax316</strain>
    </source>
</reference>
<evidence type="ECO:0000259" key="1">
    <source>
        <dbReference type="Pfam" id="PF05368"/>
    </source>
</evidence>
<dbReference type="InterPro" id="IPR008030">
    <property type="entry name" value="NmrA-like"/>
</dbReference>
<dbReference type="InterPro" id="IPR036291">
    <property type="entry name" value="NAD(P)-bd_dom_sf"/>
</dbReference>
<evidence type="ECO:0000313" key="2">
    <source>
        <dbReference type="EMBL" id="KAB8293259.1"/>
    </source>
</evidence>
<dbReference type="Proteomes" id="UP000326757">
    <property type="component" value="Unassembled WGS sequence"/>
</dbReference>
<comment type="caution">
    <text evidence="2">The sequence shown here is derived from an EMBL/GenBank/DDBJ whole genome shotgun (WGS) entry which is preliminary data.</text>
</comment>
<dbReference type="InterPro" id="IPR053157">
    <property type="entry name" value="Sterol_Uptake_Regulator"/>
</dbReference>
<proteinExistence type="predicted"/>
<evidence type="ECO:0000313" key="3">
    <source>
        <dbReference type="Proteomes" id="UP000326757"/>
    </source>
</evidence>
<dbReference type="EMBL" id="VIGI01000012">
    <property type="protein sequence ID" value="KAB8293259.1"/>
    <property type="molecule type" value="Genomic_DNA"/>
</dbReference>